<dbReference type="Gene3D" id="3.40.50.720">
    <property type="entry name" value="NAD(P)-binding Rossmann-like Domain"/>
    <property type="match status" value="1"/>
</dbReference>
<name>A0AA38VIM7_9PEZI</name>
<protein>
    <submittedName>
        <fullName evidence="6">GroES-like protein</fullName>
    </submittedName>
</protein>
<evidence type="ECO:0000313" key="7">
    <source>
        <dbReference type="Proteomes" id="UP001174694"/>
    </source>
</evidence>
<dbReference type="Gene3D" id="3.90.180.10">
    <property type="entry name" value="Medium-chain alcohol dehydrogenases, catalytic domain"/>
    <property type="match status" value="1"/>
</dbReference>
<evidence type="ECO:0000256" key="1">
    <source>
        <dbReference type="ARBA" id="ARBA00001947"/>
    </source>
</evidence>
<dbReference type="InterPro" id="IPR047109">
    <property type="entry name" value="CAD-like"/>
</dbReference>
<dbReference type="FunFam" id="3.40.50.720:FF:000022">
    <property type="entry name" value="Cinnamyl alcohol dehydrogenase"/>
    <property type="match status" value="1"/>
</dbReference>
<reference evidence="6" key="1">
    <citation type="submission" date="2022-07" db="EMBL/GenBank/DDBJ databases">
        <title>Fungi with potential for degradation of polypropylene.</title>
        <authorList>
            <person name="Gostincar C."/>
        </authorList>
    </citation>
    <scope>NUCLEOTIDE SEQUENCE</scope>
    <source>
        <strain evidence="6">EXF-13308</strain>
    </source>
</reference>
<dbReference type="InterPro" id="IPR029752">
    <property type="entry name" value="D-isomer_DH_CS1"/>
</dbReference>
<comment type="caution">
    <text evidence="6">The sequence shown here is derived from an EMBL/GenBank/DDBJ whole genome shotgun (WGS) entry which is preliminary data.</text>
</comment>
<accession>A0AA38VIM7</accession>
<organism evidence="6 7">
    <name type="scientific">Pleurostoma richardsiae</name>
    <dbReference type="NCBI Taxonomy" id="41990"/>
    <lineage>
        <taxon>Eukaryota</taxon>
        <taxon>Fungi</taxon>
        <taxon>Dikarya</taxon>
        <taxon>Ascomycota</taxon>
        <taxon>Pezizomycotina</taxon>
        <taxon>Sordariomycetes</taxon>
        <taxon>Sordariomycetidae</taxon>
        <taxon>Calosphaeriales</taxon>
        <taxon>Pleurostomataceae</taxon>
        <taxon>Pleurostoma</taxon>
    </lineage>
</organism>
<dbReference type="PROSITE" id="PS00059">
    <property type="entry name" value="ADH_ZINC"/>
    <property type="match status" value="1"/>
</dbReference>
<dbReference type="SMART" id="SM00829">
    <property type="entry name" value="PKS_ER"/>
    <property type="match status" value="1"/>
</dbReference>
<evidence type="ECO:0000259" key="5">
    <source>
        <dbReference type="SMART" id="SM00829"/>
    </source>
</evidence>
<dbReference type="InterPro" id="IPR002328">
    <property type="entry name" value="ADH_Zn_CS"/>
</dbReference>
<dbReference type="SUPFAM" id="SSF50129">
    <property type="entry name" value="GroES-like"/>
    <property type="match status" value="1"/>
</dbReference>
<dbReference type="SUPFAM" id="SSF51735">
    <property type="entry name" value="NAD(P)-binding Rossmann-fold domains"/>
    <property type="match status" value="1"/>
</dbReference>
<dbReference type="AlphaFoldDB" id="A0AA38VIM7"/>
<evidence type="ECO:0000313" key="6">
    <source>
        <dbReference type="EMBL" id="KAJ9154901.1"/>
    </source>
</evidence>
<keyword evidence="7" id="KW-1185">Reference proteome</keyword>
<sequence>MASAEFAGKEYTVYRTINGAITAAPAKLPALGPKDVLLRVTHSGVCYTDLEFSRAGAPLALGHEGAGVVEAVGSDVTALRPGDRAGGGFHRASCGRCAYCLSGRDILCHERVIYGEGDFDNGSFAPFYVGKETYLHRIPDGMGSAEAAPLQCAGATVYAALAGTVGWGPPGGRRVGVVGIGGLGHLAVQFAAKMGAEVVVFSSSADKESEARGLGAAEFVLMAEPDKVRAPVQTLVIAGNRYPDWSKFMVKEVLARDGTIIPLSAPVSGPLSLPADRMFWDMFHVHSSLVASRQVHDDMLEFAALHGVKPVLEVYKHEGPETITEIFERLKAGKVRYRAVLEF</sequence>
<keyword evidence="3" id="KW-0862">Zinc</keyword>
<dbReference type="GO" id="GO:0016616">
    <property type="term" value="F:oxidoreductase activity, acting on the CH-OH group of donors, NAD or NADP as acceptor"/>
    <property type="evidence" value="ECO:0007669"/>
    <property type="project" value="InterPro"/>
</dbReference>
<evidence type="ECO:0000256" key="4">
    <source>
        <dbReference type="ARBA" id="ARBA00023002"/>
    </source>
</evidence>
<dbReference type="InterPro" id="IPR013154">
    <property type="entry name" value="ADH-like_N"/>
</dbReference>
<dbReference type="CDD" id="cd05283">
    <property type="entry name" value="CAD1"/>
    <property type="match status" value="1"/>
</dbReference>
<dbReference type="EMBL" id="JANBVO010000004">
    <property type="protein sequence ID" value="KAJ9154901.1"/>
    <property type="molecule type" value="Genomic_DNA"/>
</dbReference>
<dbReference type="Proteomes" id="UP001174694">
    <property type="component" value="Unassembled WGS sequence"/>
</dbReference>
<dbReference type="InterPro" id="IPR011032">
    <property type="entry name" value="GroES-like_sf"/>
</dbReference>
<evidence type="ECO:0000256" key="2">
    <source>
        <dbReference type="ARBA" id="ARBA00022723"/>
    </source>
</evidence>
<dbReference type="PROSITE" id="PS00065">
    <property type="entry name" value="D_2_HYDROXYACID_DH_1"/>
    <property type="match status" value="1"/>
</dbReference>
<keyword evidence="4" id="KW-0560">Oxidoreductase</keyword>
<comment type="cofactor">
    <cofactor evidence="1">
        <name>Zn(2+)</name>
        <dbReference type="ChEBI" id="CHEBI:29105"/>
    </cofactor>
</comment>
<evidence type="ECO:0000256" key="3">
    <source>
        <dbReference type="ARBA" id="ARBA00022833"/>
    </source>
</evidence>
<dbReference type="PANTHER" id="PTHR42683">
    <property type="entry name" value="ALDEHYDE REDUCTASE"/>
    <property type="match status" value="1"/>
</dbReference>
<gene>
    <name evidence="6" type="ORF">NKR23_g2388</name>
</gene>
<dbReference type="InterPro" id="IPR020843">
    <property type="entry name" value="ER"/>
</dbReference>
<feature type="domain" description="Enoyl reductase (ER)" evidence="5">
    <location>
        <begin position="19"/>
        <end position="341"/>
    </location>
</feature>
<keyword evidence="2" id="KW-0479">Metal-binding</keyword>
<dbReference type="GO" id="GO:0008270">
    <property type="term" value="F:zinc ion binding"/>
    <property type="evidence" value="ECO:0007669"/>
    <property type="project" value="InterPro"/>
</dbReference>
<dbReference type="Pfam" id="PF08240">
    <property type="entry name" value="ADH_N"/>
    <property type="match status" value="1"/>
</dbReference>
<proteinExistence type="predicted"/>
<dbReference type="InterPro" id="IPR036291">
    <property type="entry name" value="NAD(P)-bd_dom_sf"/>
</dbReference>